<dbReference type="CDD" id="cd17574">
    <property type="entry name" value="REC_OmpR"/>
    <property type="match status" value="1"/>
</dbReference>
<reference evidence="9 10" key="1">
    <citation type="submission" date="2021-02" db="EMBL/GenBank/DDBJ databases">
        <title>Whole genome sequencing of Streptomyces actuosus VRA1.</title>
        <authorList>
            <person name="Sen G."/>
            <person name="Sen A."/>
        </authorList>
    </citation>
    <scope>NUCLEOTIDE SEQUENCE [LARGE SCALE GENOMIC DNA]</scope>
    <source>
        <strain evidence="9 10">VRA1</strain>
    </source>
</reference>
<dbReference type="PANTHER" id="PTHR48111">
    <property type="entry name" value="REGULATOR OF RPOS"/>
    <property type="match status" value="1"/>
</dbReference>
<evidence type="ECO:0000256" key="4">
    <source>
        <dbReference type="ARBA" id="ARBA00023163"/>
    </source>
</evidence>
<feature type="modified residue" description="4-aspartylphosphate" evidence="5">
    <location>
        <position position="56"/>
    </location>
</feature>
<evidence type="ECO:0000313" key="10">
    <source>
        <dbReference type="Proteomes" id="UP000788262"/>
    </source>
</evidence>
<dbReference type="InterPro" id="IPR039420">
    <property type="entry name" value="WalR-like"/>
</dbReference>
<keyword evidence="1 5" id="KW-0597">Phosphoprotein</keyword>
<dbReference type="Gene3D" id="3.40.50.2300">
    <property type="match status" value="1"/>
</dbReference>
<evidence type="ECO:0000256" key="2">
    <source>
        <dbReference type="ARBA" id="ARBA00023015"/>
    </source>
</evidence>
<evidence type="ECO:0000256" key="1">
    <source>
        <dbReference type="ARBA" id="ARBA00022553"/>
    </source>
</evidence>
<dbReference type="PROSITE" id="PS50110">
    <property type="entry name" value="RESPONSE_REGULATORY"/>
    <property type="match status" value="1"/>
</dbReference>
<proteinExistence type="predicted"/>
<dbReference type="InterPro" id="IPR036388">
    <property type="entry name" value="WH-like_DNA-bd_sf"/>
</dbReference>
<keyword evidence="10" id="KW-1185">Reference proteome</keyword>
<dbReference type="Pfam" id="PF00072">
    <property type="entry name" value="Response_reg"/>
    <property type="match status" value="1"/>
</dbReference>
<protein>
    <submittedName>
        <fullName evidence="9">Response regulator transcription factor</fullName>
    </submittedName>
</protein>
<dbReference type="EMBL" id="JAFFZS010000010">
    <property type="protein sequence ID" value="MBN0045466.1"/>
    <property type="molecule type" value="Genomic_DNA"/>
</dbReference>
<dbReference type="PROSITE" id="PS51755">
    <property type="entry name" value="OMPR_PHOB"/>
    <property type="match status" value="1"/>
</dbReference>
<evidence type="ECO:0000259" key="8">
    <source>
        <dbReference type="PROSITE" id="PS51755"/>
    </source>
</evidence>
<dbReference type="SMART" id="SM00862">
    <property type="entry name" value="Trans_reg_C"/>
    <property type="match status" value="1"/>
</dbReference>
<evidence type="ECO:0000256" key="6">
    <source>
        <dbReference type="PROSITE-ProRule" id="PRU01091"/>
    </source>
</evidence>
<dbReference type="Proteomes" id="UP000788262">
    <property type="component" value="Unassembled WGS sequence"/>
</dbReference>
<name>A0ABS2VQV0_STRAS</name>
<dbReference type="SUPFAM" id="SSF46894">
    <property type="entry name" value="C-terminal effector domain of the bipartite response regulators"/>
    <property type="match status" value="1"/>
</dbReference>
<dbReference type="InterPro" id="IPR001789">
    <property type="entry name" value="Sig_transdc_resp-reg_receiver"/>
</dbReference>
<dbReference type="Pfam" id="PF00486">
    <property type="entry name" value="Trans_reg_C"/>
    <property type="match status" value="1"/>
</dbReference>
<comment type="caution">
    <text evidence="9">The sequence shown here is derived from an EMBL/GenBank/DDBJ whole genome shotgun (WGS) entry which is preliminary data.</text>
</comment>
<dbReference type="Gene3D" id="6.10.250.690">
    <property type="match status" value="1"/>
</dbReference>
<dbReference type="PANTHER" id="PTHR48111:SF4">
    <property type="entry name" value="DNA-BINDING DUAL TRANSCRIPTIONAL REGULATOR OMPR"/>
    <property type="match status" value="1"/>
</dbReference>
<feature type="domain" description="OmpR/PhoB-type" evidence="8">
    <location>
        <begin position="130"/>
        <end position="225"/>
    </location>
</feature>
<sequence length="228" mass="25331">MGSTKGLVLIVEDDRNIASIQELYLARDGFRTQVETDGLQGLDAVERLRPVAIVLDVTLPGLDGVTFCRRLRERQDWTPVLMVTARADEPDRILGLELGADDYVTKPFSPGELVARVNTVLRRAQGPPGGRPHVVGALRVDPARRTVHRDSEEVELTATEFNLLAHLLDHRGRVFTRRQLLAHVWGEEAYRDPRVVDVYVSQLRGKLGDASPIRTVRGVGYGATDRPA</sequence>
<keyword evidence="2" id="KW-0805">Transcription regulation</keyword>
<dbReference type="InterPro" id="IPR011006">
    <property type="entry name" value="CheY-like_superfamily"/>
</dbReference>
<dbReference type="RefSeq" id="WP_205383668.1">
    <property type="nucleotide sequence ID" value="NZ_JAFFZS010000010.1"/>
</dbReference>
<evidence type="ECO:0000259" key="7">
    <source>
        <dbReference type="PROSITE" id="PS50110"/>
    </source>
</evidence>
<organism evidence="9 10">
    <name type="scientific">Streptomyces actuosus</name>
    <dbReference type="NCBI Taxonomy" id="1885"/>
    <lineage>
        <taxon>Bacteria</taxon>
        <taxon>Bacillati</taxon>
        <taxon>Actinomycetota</taxon>
        <taxon>Actinomycetes</taxon>
        <taxon>Kitasatosporales</taxon>
        <taxon>Streptomycetaceae</taxon>
        <taxon>Streptomyces</taxon>
    </lineage>
</organism>
<dbReference type="CDD" id="cd00383">
    <property type="entry name" value="trans_reg_C"/>
    <property type="match status" value="1"/>
</dbReference>
<evidence type="ECO:0000256" key="3">
    <source>
        <dbReference type="ARBA" id="ARBA00023125"/>
    </source>
</evidence>
<feature type="DNA-binding region" description="OmpR/PhoB-type" evidence="6">
    <location>
        <begin position="130"/>
        <end position="225"/>
    </location>
</feature>
<keyword evidence="4" id="KW-0804">Transcription</keyword>
<keyword evidence="3 6" id="KW-0238">DNA-binding</keyword>
<dbReference type="SUPFAM" id="SSF52172">
    <property type="entry name" value="CheY-like"/>
    <property type="match status" value="1"/>
</dbReference>
<dbReference type="InterPro" id="IPR001867">
    <property type="entry name" value="OmpR/PhoB-type_DNA-bd"/>
</dbReference>
<dbReference type="InterPro" id="IPR016032">
    <property type="entry name" value="Sig_transdc_resp-reg_C-effctor"/>
</dbReference>
<gene>
    <name evidence="9" type="ORF">JS756_15365</name>
</gene>
<evidence type="ECO:0000313" key="9">
    <source>
        <dbReference type="EMBL" id="MBN0045466.1"/>
    </source>
</evidence>
<accession>A0ABS2VQV0</accession>
<feature type="domain" description="Response regulatory" evidence="7">
    <location>
        <begin position="7"/>
        <end position="121"/>
    </location>
</feature>
<dbReference type="SMART" id="SM00448">
    <property type="entry name" value="REC"/>
    <property type="match status" value="1"/>
</dbReference>
<dbReference type="Gene3D" id="1.10.10.10">
    <property type="entry name" value="Winged helix-like DNA-binding domain superfamily/Winged helix DNA-binding domain"/>
    <property type="match status" value="1"/>
</dbReference>
<evidence type="ECO:0000256" key="5">
    <source>
        <dbReference type="PROSITE-ProRule" id="PRU00169"/>
    </source>
</evidence>